<accession>A0A933RWD4</accession>
<comment type="caution">
    <text evidence="4">The sequence shown here is derived from an EMBL/GenBank/DDBJ whole genome shotgun (WGS) entry which is preliminary data.</text>
</comment>
<evidence type="ECO:0000256" key="1">
    <source>
        <dbReference type="ARBA" id="ARBA00009981"/>
    </source>
</evidence>
<reference evidence="4" key="1">
    <citation type="submission" date="2020-07" db="EMBL/GenBank/DDBJ databases">
        <title>Huge and variable diversity of episymbiotic CPR bacteria and DPANN archaea in groundwater ecosystems.</title>
        <authorList>
            <person name="He C.Y."/>
            <person name="Keren R."/>
            <person name="Whittaker M."/>
            <person name="Farag I.F."/>
            <person name="Doudna J."/>
            <person name="Cate J.H.D."/>
            <person name="Banfield J.F."/>
        </authorList>
    </citation>
    <scope>NUCLEOTIDE SEQUENCE</scope>
    <source>
        <strain evidence="4">NC_groundwater_1818_Pr3_B-0.1um_66_35</strain>
    </source>
</reference>
<dbReference type="Proteomes" id="UP000782519">
    <property type="component" value="Unassembled WGS sequence"/>
</dbReference>
<evidence type="ECO:0000313" key="5">
    <source>
        <dbReference type="Proteomes" id="UP000782519"/>
    </source>
</evidence>
<feature type="region of interest" description="Disordered" evidence="3">
    <location>
        <begin position="1"/>
        <end position="24"/>
    </location>
</feature>
<dbReference type="InterPro" id="IPR006442">
    <property type="entry name" value="Antitoxin_Phd/YefM"/>
</dbReference>
<organism evidence="4 5">
    <name type="scientific">Rhodopseudomonas palustris</name>
    <dbReference type="NCBI Taxonomy" id="1076"/>
    <lineage>
        <taxon>Bacteria</taxon>
        <taxon>Pseudomonadati</taxon>
        <taxon>Pseudomonadota</taxon>
        <taxon>Alphaproteobacteria</taxon>
        <taxon>Hyphomicrobiales</taxon>
        <taxon>Nitrobacteraceae</taxon>
        <taxon>Rhodopseudomonas</taxon>
    </lineage>
</organism>
<gene>
    <name evidence="4" type="ORF">HZA66_08615</name>
</gene>
<name>A0A933RWD4_RHOPL</name>
<dbReference type="Gene3D" id="3.40.1620.10">
    <property type="entry name" value="YefM-like domain"/>
    <property type="match status" value="1"/>
</dbReference>
<dbReference type="NCBIfam" id="TIGR01552">
    <property type="entry name" value="phd_fam"/>
    <property type="match status" value="1"/>
</dbReference>
<dbReference type="Pfam" id="PF02604">
    <property type="entry name" value="PhdYeFM_antitox"/>
    <property type="match status" value="1"/>
</dbReference>
<evidence type="ECO:0000256" key="2">
    <source>
        <dbReference type="RuleBase" id="RU362080"/>
    </source>
</evidence>
<sequence length="104" mass="11663">MTRLKKPPISPPRTSQPRPGRWQLQDAKARFSEVVRSARDEGPQIVTVHGRDEVVVVAADDYRRLSGERSGALLVEAMQASPHRKIELAPKRARMPVRDVDLSS</sequence>
<comment type="function">
    <text evidence="2">Antitoxin component of a type II toxin-antitoxin (TA) system.</text>
</comment>
<dbReference type="InterPro" id="IPR036165">
    <property type="entry name" value="YefM-like_sf"/>
</dbReference>
<comment type="similarity">
    <text evidence="1 2">Belongs to the phD/YefM antitoxin family.</text>
</comment>
<protein>
    <recommendedName>
        <fullName evidence="2">Antitoxin</fullName>
    </recommendedName>
</protein>
<proteinExistence type="inferred from homology"/>
<evidence type="ECO:0000256" key="3">
    <source>
        <dbReference type="SAM" id="MobiDB-lite"/>
    </source>
</evidence>
<evidence type="ECO:0000313" key="4">
    <source>
        <dbReference type="EMBL" id="MBI5129492.1"/>
    </source>
</evidence>
<dbReference type="EMBL" id="JACRJB010000023">
    <property type="protein sequence ID" value="MBI5129492.1"/>
    <property type="molecule type" value="Genomic_DNA"/>
</dbReference>
<dbReference type="SUPFAM" id="SSF143120">
    <property type="entry name" value="YefM-like"/>
    <property type="match status" value="1"/>
</dbReference>
<dbReference type="AlphaFoldDB" id="A0A933RWD4"/>